<evidence type="ECO:0000313" key="2">
    <source>
        <dbReference type="EMBL" id="KAG7400026.1"/>
    </source>
</evidence>
<dbReference type="OrthoDB" id="128459at2759"/>
<feature type="region of interest" description="Disordered" evidence="1">
    <location>
        <begin position="1"/>
        <end position="55"/>
    </location>
</feature>
<dbReference type="Proteomes" id="UP000693981">
    <property type="component" value="Unassembled WGS sequence"/>
</dbReference>
<dbReference type="EMBL" id="JAGDFL010000039">
    <property type="protein sequence ID" value="KAG7400026.1"/>
    <property type="molecule type" value="Genomic_DNA"/>
</dbReference>
<feature type="compositionally biased region" description="Polar residues" evidence="1">
    <location>
        <begin position="1"/>
        <end position="10"/>
    </location>
</feature>
<organism evidence="2 3">
    <name type="scientific">Phytophthora boehmeriae</name>
    <dbReference type="NCBI Taxonomy" id="109152"/>
    <lineage>
        <taxon>Eukaryota</taxon>
        <taxon>Sar</taxon>
        <taxon>Stramenopiles</taxon>
        <taxon>Oomycota</taxon>
        <taxon>Peronosporomycetes</taxon>
        <taxon>Peronosporales</taxon>
        <taxon>Peronosporaceae</taxon>
        <taxon>Phytophthora</taxon>
    </lineage>
</organism>
<protein>
    <recommendedName>
        <fullName evidence="4">Tudor domain-containing protein</fullName>
    </recommendedName>
</protein>
<feature type="compositionally biased region" description="Acidic residues" evidence="1">
    <location>
        <begin position="31"/>
        <end position="48"/>
    </location>
</feature>
<reference evidence="2" key="1">
    <citation type="submission" date="2021-02" db="EMBL/GenBank/DDBJ databases">
        <authorList>
            <person name="Palmer J.M."/>
        </authorList>
    </citation>
    <scope>NUCLEOTIDE SEQUENCE</scope>
    <source>
        <strain evidence="2">SCRP23</strain>
    </source>
</reference>
<evidence type="ECO:0000313" key="3">
    <source>
        <dbReference type="Proteomes" id="UP000693981"/>
    </source>
</evidence>
<accession>A0A8T1X2R9</accession>
<feature type="compositionally biased region" description="Low complexity" evidence="1">
    <location>
        <begin position="12"/>
        <end position="30"/>
    </location>
</feature>
<name>A0A8T1X2R9_9STRA</name>
<gene>
    <name evidence="2" type="ORF">PHYBOEH_007094</name>
</gene>
<evidence type="ECO:0000256" key="1">
    <source>
        <dbReference type="SAM" id="MobiDB-lite"/>
    </source>
</evidence>
<comment type="caution">
    <text evidence="2">The sequence shown here is derived from an EMBL/GenBank/DDBJ whole genome shotgun (WGS) entry which is preliminary data.</text>
</comment>
<dbReference type="AlphaFoldDB" id="A0A8T1X2R9"/>
<evidence type="ECO:0008006" key="4">
    <source>
        <dbReference type="Google" id="ProtNLM"/>
    </source>
</evidence>
<keyword evidence="3" id="KW-1185">Reference proteome</keyword>
<proteinExistence type="predicted"/>
<sequence length="114" mass="12586">MSSVYSTDLETSALVESASASVSKSAAASEAYDDESFDDYSDSFESDTEAPSPEASVVSIAPALLRVGTRVQVYWEEENEWFDGVVRAVEEGNKPRYYVHYDDGEQAWEVAYCS</sequence>